<dbReference type="AlphaFoldDB" id="A0AA39LJL2"/>
<keyword evidence="4 6" id="KW-0472">Membrane</keyword>
<dbReference type="SUPFAM" id="SSF103473">
    <property type="entry name" value="MFS general substrate transporter"/>
    <property type="match status" value="1"/>
</dbReference>
<dbReference type="PRINTS" id="PR01035">
    <property type="entry name" value="TCRTETA"/>
</dbReference>
<dbReference type="PANTHER" id="PTHR24002:SF3">
    <property type="entry name" value="SOLUTE CARRIER FAMILY 22 MEMBER 18"/>
    <property type="match status" value="1"/>
</dbReference>
<dbReference type="PROSITE" id="PS50850">
    <property type="entry name" value="MFS"/>
    <property type="match status" value="1"/>
</dbReference>
<name>A0AA39LJL2_9BILA</name>
<organism evidence="8 9">
    <name type="scientific">Steinernema hermaphroditum</name>
    <dbReference type="NCBI Taxonomy" id="289476"/>
    <lineage>
        <taxon>Eukaryota</taxon>
        <taxon>Metazoa</taxon>
        <taxon>Ecdysozoa</taxon>
        <taxon>Nematoda</taxon>
        <taxon>Chromadorea</taxon>
        <taxon>Rhabditida</taxon>
        <taxon>Tylenchina</taxon>
        <taxon>Panagrolaimomorpha</taxon>
        <taxon>Strongyloidoidea</taxon>
        <taxon>Steinernematidae</taxon>
        <taxon>Steinernema</taxon>
    </lineage>
</organism>
<dbReference type="InterPro" id="IPR036259">
    <property type="entry name" value="MFS_trans_sf"/>
</dbReference>
<feature type="transmembrane region" description="Helical" evidence="6">
    <location>
        <begin position="72"/>
        <end position="95"/>
    </location>
</feature>
<feature type="domain" description="Major facilitator superfamily (MFS) profile" evidence="7">
    <location>
        <begin position="70"/>
        <end position="452"/>
    </location>
</feature>
<dbReference type="Proteomes" id="UP001175271">
    <property type="component" value="Unassembled WGS sequence"/>
</dbReference>
<dbReference type="PANTHER" id="PTHR24002">
    <property type="entry name" value="SOLUTE CARRIER FAMILY 22 MEMBER 18"/>
    <property type="match status" value="1"/>
</dbReference>
<feature type="transmembrane region" description="Helical" evidence="6">
    <location>
        <begin position="283"/>
        <end position="300"/>
    </location>
</feature>
<evidence type="ECO:0000256" key="3">
    <source>
        <dbReference type="ARBA" id="ARBA00022989"/>
    </source>
</evidence>
<feature type="transmembrane region" description="Helical" evidence="6">
    <location>
        <begin position="193"/>
        <end position="211"/>
    </location>
</feature>
<evidence type="ECO:0000259" key="7">
    <source>
        <dbReference type="PROSITE" id="PS50850"/>
    </source>
</evidence>
<keyword evidence="9" id="KW-1185">Reference proteome</keyword>
<gene>
    <name evidence="8" type="ORF">QR680_003179</name>
</gene>
<feature type="transmembrane region" description="Helical" evidence="6">
    <location>
        <begin position="312"/>
        <end position="332"/>
    </location>
</feature>
<comment type="caution">
    <text evidence="8">The sequence shown here is derived from an EMBL/GenBank/DDBJ whole genome shotgun (WGS) entry which is preliminary data.</text>
</comment>
<feature type="region of interest" description="Disordered" evidence="5">
    <location>
        <begin position="1"/>
        <end position="29"/>
    </location>
</feature>
<feature type="transmembrane region" description="Helical" evidence="6">
    <location>
        <begin position="341"/>
        <end position="361"/>
    </location>
</feature>
<feature type="transmembrane region" description="Helical" evidence="6">
    <location>
        <begin position="107"/>
        <end position="127"/>
    </location>
</feature>
<dbReference type="GO" id="GO:0022857">
    <property type="term" value="F:transmembrane transporter activity"/>
    <property type="evidence" value="ECO:0007669"/>
    <property type="project" value="InterPro"/>
</dbReference>
<evidence type="ECO:0000256" key="1">
    <source>
        <dbReference type="ARBA" id="ARBA00004141"/>
    </source>
</evidence>
<accession>A0AA39LJL2</accession>
<dbReference type="GO" id="GO:0005635">
    <property type="term" value="C:nuclear envelope"/>
    <property type="evidence" value="ECO:0007669"/>
    <property type="project" value="TreeGrafter"/>
</dbReference>
<dbReference type="EMBL" id="JAUCMV010000005">
    <property type="protein sequence ID" value="KAK0399722.1"/>
    <property type="molecule type" value="Genomic_DNA"/>
</dbReference>
<evidence type="ECO:0000256" key="6">
    <source>
        <dbReference type="SAM" id="Phobius"/>
    </source>
</evidence>
<evidence type="ECO:0000256" key="2">
    <source>
        <dbReference type="ARBA" id="ARBA00022692"/>
    </source>
</evidence>
<evidence type="ECO:0000313" key="9">
    <source>
        <dbReference type="Proteomes" id="UP001175271"/>
    </source>
</evidence>
<keyword evidence="2 6" id="KW-0812">Transmembrane</keyword>
<comment type="subcellular location">
    <subcellularLocation>
        <location evidence="1">Membrane</location>
        <topology evidence="1">Multi-pass membrane protein</topology>
    </subcellularLocation>
</comment>
<evidence type="ECO:0000256" key="4">
    <source>
        <dbReference type="ARBA" id="ARBA00023136"/>
    </source>
</evidence>
<dbReference type="Gene3D" id="1.20.1250.20">
    <property type="entry name" value="MFS general substrate transporter like domains"/>
    <property type="match status" value="1"/>
</dbReference>
<keyword evidence="3 6" id="KW-1133">Transmembrane helix</keyword>
<feature type="transmembrane region" description="Helical" evidence="6">
    <location>
        <begin position="424"/>
        <end position="444"/>
    </location>
</feature>
<dbReference type="InterPro" id="IPR011701">
    <property type="entry name" value="MFS"/>
</dbReference>
<dbReference type="InterPro" id="IPR001958">
    <property type="entry name" value="Tet-R_TetA/multi-R_MdtG-like"/>
</dbReference>
<protein>
    <recommendedName>
        <fullName evidence="7">Major facilitator superfamily (MFS) profile domain-containing protein</fullName>
    </recommendedName>
</protein>
<feature type="transmembrane region" description="Helical" evidence="6">
    <location>
        <begin position="133"/>
        <end position="154"/>
    </location>
</feature>
<dbReference type="GO" id="GO:0016020">
    <property type="term" value="C:membrane"/>
    <property type="evidence" value="ECO:0007669"/>
    <property type="project" value="UniProtKB-SubCell"/>
</dbReference>
<sequence>MMSRRIANLAPRSRLPRSPKTGSTLKKRATELEVLRKHQTSDRMKPRPGTKDIGPKLVKIPFTSLELKREILITYALSIFYNVAFFLQMMITPYVSKQLQISDTEFGYVQTFFGFTQMVGGPLFGYYIKQNGIHKALSICYAATLLSSLILWFSQSFTHMMISRIPCLFMHGQQGHQTLLSALTSPGKERTNAFGRMGLTFGLGFMFAPIFSTLSSKLIHEKAPLLVSVVVSSAAIVILRKCLHNIHEHIDEEENVAKHFNLKTAITTMNRPNVWNVFLKKNIAIAPMHLIFAILQVHMINKFGMTQTGNSVIQMITGVCIMCSNGFGIIWLRKHYREQTLMTIGAICFALAYLQLTSFFSFWQFPLIMPCIAFGMSIVATVADSLMTAYVPEDEHGVVLGVASSVNSLARTIAPAAAGYMLDSFGFGIFGCLGLICTTGVMLGNHFLPVPDTHHEEERKEK</sequence>
<dbReference type="Pfam" id="PF07690">
    <property type="entry name" value="MFS_1"/>
    <property type="match status" value="2"/>
</dbReference>
<reference evidence="8" key="1">
    <citation type="submission" date="2023-06" db="EMBL/GenBank/DDBJ databases">
        <title>Genomic analysis of the entomopathogenic nematode Steinernema hermaphroditum.</title>
        <authorList>
            <person name="Schwarz E.M."/>
            <person name="Heppert J.K."/>
            <person name="Baniya A."/>
            <person name="Schwartz H.T."/>
            <person name="Tan C.-H."/>
            <person name="Antoshechkin I."/>
            <person name="Sternberg P.W."/>
            <person name="Goodrich-Blair H."/>
            <person name="Dillman A.R."/>
        </authorList>
    </citation>
    <scope>NUCLEOTIDE SEQUENCE</scope>
    <source>
        <strain evidence="8">PS9179</strain>
        <tissue evidence="8">Whole animal</tissue>
    </source>
</reference>
<evidence type="ECO:0000256" key="5">
    <source>
        <dbReference type="SAM" id="MobiDB-lite"/>
    </source>
</evidence>
<dbReference type="InterPro" id="IPR020846">
    <property type="entry name" value="MFS_dom"/>
</dbReference>
<proteinExistence type="predicted"/>
<evidence type="ECO:0000313" key="8">
    <source>
        <dbReference type="EMBL" id="KAK0399722.1"/>
    </source>
</evidence>